<evidence type="ECO:0000313" key="2">
    <source>
        <dbReference type="EMBL" id="GFE63504.1"/>
    </source>
</evidence>
<dbReference type="RefSeq" id="WP_159804435.1">
    <property type="nucleotide sequence ID" value="NZ_BLJE01000001.1"/>
</dbReference>
<sequence>MKTFIATAAIAVSLSAPAFAQVTDAQSYFAQFNDSAAEQIVRAPAQIPTRGVGPDFVAATERLEHEDSIDGRYFFGGNVETNTSGKAQIAASLGVDADNYSLAELINLRNSLEDDDS</sequence>
<accession>A0A6N6JBR1</accession>
<reference evidence="2 3" key="1">
    <citation type="submission" date="2019-12" db="EMBL/GenBank/DDBJ databases">
        <title>Litoreibacter badius sp. nov., a novel bacteriochlorophyll a-containing bacterium in the genus Litoreibacter.</title>
        <authorList>
            <person name="Kanamuro M."/>
            <person name="Takabe Y."/>
            <person name="Mori K."/>
            <person name="Takaichi S."/>
            <person name="Hanada S."/>
        </authorList>
    </citation>
    <scope>NUCLEOTIDE SEQUENCE [LARGE SCALE GENOMIC DNA]</scope>
    <source>
        <strain evidence="2 3">K6</strain>
    </source>
</reference>
<evidence type="ECO:0008006" key="4">
    <source>
        <dbReference type="Google" id="ProtNLM"/>
    </source>
</evidence>
<keyword evidence="1" id="KW-0732">Signal</keyword>
<comment type="caution">
    <text evidence="2">The sequence shown here is derived from an EMBL/GenBank/DDBJ whole genome shotgun (WGS) entry which is preliminary data.</text>
</comment>
<evidence type="ECO:0000256" key="1">
    <source>
        <dbReference type="SAM" id="SignalP"/>
    </source>
</evidence>
<dbReference type="Proteomes" id="UP000436822">
    <property type="component" value="Unassembled WGS sequence"/>
</dbReference>
<protein>
    <recommendedName>
        <fullName evidence="4">DUF4148 domain-containing protein</fullName>
    </recommendedName>
</protein>
<dbReference type="AlphaFoldDB" id="A0A6N6JBR1"/>
<proteinExistence type="predicted"/>
<gene>
    <name evidence="2" type="ORF">KIN_05780</name>
</gene>
<dbReference type="EMBL" id="BLJE01000001">
    <property type="protein sequence ID" value="GFE63504.1"/>
    <property type="molecule type" value="Genomic_DNA"/>
</dbReference>
<dbReference type="OrthoDB" id="7867221at2"/>
<keyword evidence="3" id="KW-1185">Reference proteome</keyword>
<feature type="chain" id="PRO_5026713247" description="DUF4148 domain-containing protein" evidence="1">
    <location>
        <begin position="21"/>
        <end position="117"/>
    </location>
</feature>
<evidence type="ECO:0000313" key="3">
    <source>
        <dbReference type="Proteomes" id="UP000436822"/>
    </source>
</evidence>
<name>A0A6N6JBR1_9RHOB</name>
<organism evidence="2 3">
    <name type="scientific">Litoreibacter roseus</name>
    <dbReference type="NCBI Taxonomy" id="2601869"/>
    <lineage>
        <taxon>Bacteria</taxon>
        <taxon>Pseudomonadati</taxon>
        <taxon>Pseudomonadota</taxon>
        <taxon>Alphaproteobacteria</taxon>
        <taxon>Rhodobacterales</taxon>
        <taxon>Roseobacteraceae</taxon>
        <taxon>Litoreibacter</taxon>
    </lineage>
</organism>
<feature type="signal peptide" evidence="1">
    <location>
        <begin position="1"/>
        <end position="20"/>
    </location>
</feature>